<evidence type="ECO:0000256" key="7">
    <source>
        <dbReference type="ARBA" id="ARBA00023118"/>
    </source>
</evidence>
<dbReference type="InterPro" id="IPR000477">
    <property type="entry name" value="RT_dom"/>
</dbReference>
<dbReference type="KEGG" id="sera:Ser39006_005835"/>
<reference evidence="12" key="2">
    <citation type="submission" date="2013-09" db="EMBL/GenBank/DDBJ databases">
        <authorList>
            <person name="Wang G."/>
            <person name="Yang Y."/>
            <person name="Su Y."/>
        </authorList>
    </citation>
    <scope>NUCLEOTIDE SEQUENCE</scope>
    <source>
        <strain evidence="12">ATCC 39006</strain>
    </source>
</reference>
<keyword evidence="2" id="KW-0808">Transferase</keyword>
<dbReference type="PRINTS" id="PR00866">
    <property type="entry name" value="RNADNAPOLMS"/>
</dbReference>
<dbReference type="PROSITE" id="PS50878">
    <property type="entry name" value="RT_POL"/>
    <property type="match status" value="1"/>
</dbReference>
<reference evidence="12" key="4">
    <citation type="submission" date="2017-11" db="EMBL/GenBank/DDBJ databases">
        <title>Complete genome sequence of Serratia sp. ATCC 39006.</title>
        <authorList>
            <person name="Hampton H.G."/>
            <person name="Jackson S.A."/>
            <person name="Jauregui R."/>
            <person name="Poulter G.T.M."/>
            <person name="Salmond G.P.C."/>
            <person name="Fineran P.C."/>
        </authorList>
    </citation>
    <scope>NUCLEOTIDE SEQUENCE</scope>
    <source>
        <strain evidence="12">ATCC 39006</strain>
    </source>
</reference>
<dbReference type="CDD" id="cd01651">
    <property type="entry name" value="RT_G2_intron"/>
    <property type="match status" value="1"/>
</dbReference>
<comment type="similarity">
    <text evidence="8">Belongs to the bacterial reverse transcriptase family.</text>
</comment>
<evidence type="ECO:0000256" key="2">
    <source>
        <dbReference type="ARBA" id="ARBA00022679"/>
    </source>
</evidence>
<dbReference type="OrthoDB" id="9793236at2"/>
<dbReference type="NCBIfam" id="TIGR04416">
    <property type="entry name" value="group_II_RT_mat"/>
    <property type="match status" value="1"/>
</dbReference>
<feature type="domain" description="Reverse transcriptase" evidence="10">
    <location>
        <begin position="91"/>
        <end position="317"/>
    </location>
</feature>
<keyword evidence="4" id="KW-0479">Metal-binding</keyword>
<sequence length="462" mass="53151">MDVDDAQVRATAARTEGGERSSCRYVVGAETYTAKGEQTKTEVPLSMETVITRSNLMLAYQRVVENKGAAGVDNLSVGELKGWLKQHWASVREALLQGNYVPQAIRQVEIPKPDGGVRILGIPTVVDRLIQQAIQQHLTPDYEPEFSDSSYGFRPGRNAGQAVQQAQSYMQSGRRWVVDLDLEKFFDRVNHDILMARLSWKIKDTRLLKLIRRYLEADRVAGSEITRRREGMPQGSPLSPLLSNILLTDLDRELERRGHKFCRYADDGNIYVCSRQAGEHAMKEISHYLENKLRLKVNAHKSAVDRPWKRKFLGYSVTQHKITKLKISESSLSRLKDKIRRLTTGNSSQSVKRVLRELNPVLRGWMNYFGLTEVKGCLEEQDGWIRRKLRCLIWRNSKRSYARARMLMRRGLTEEKAWISASNQRGPWWNSGASHMNHAFPKKWFSEAGLLSLPELQRQFQR</sequence>
<reference evidence="12 13" key="1">
    <citation type="journal article" date="2013" name="Genome Announc.">
        <title>Draft genome sequence of Serratia sp. strain ATCC 39006, a model bacterium for analysis of the biosynthesis and regulation of prodigiosin, a carbapenem, and gas vesicles.</title>
        <authorList>
            <person name="Fineran P.C."/>
            <person name="Iglesias Cans M.C."/>
            <person name="Ramsay J.P."/>
            <person name="Wilf N.M."/>
            <person name="Cossyleon D."/>
            <person name="McNeil M.B."/>
            <person name="Williamson N.R."/>
            <person name="Monson R.E."/>
            <person name="Becher S.A."/>
            <person name="Stanton J.A."/>
            <person name="Brugger K."/>
            <person name="Brown S.D."/>
            <person name="Salmond G.P."/>
        </authorList>
    </citation>
    <scope>NUCLEOTIDE SEQUENCE [LARGE SCALE GENOMIC DNA]</scope>
    <source>
        <strain evidence="12">ATCC 39006</strain>
        <strain evidence="13">ATCC 39006 / SC 11482</strain>
    </source>
</reference>
<keyword evidence="7" id="KW-0051">Antiviral defense</keyword>
<dbReference type="Proteomes" id="UP000233778">
    <property type="component" value="Chromosome"/>
</dbReference>
<dbReference type="PANTHER" id="PTHR34047:SF8">
    <property type="entry name" value="PROTEIN YKFC"/>
    <property type="match status" value="1"/>
</dbReference>
<proteinExistence type="inferred from homology"/>
<dbReference type="Pfam" id="PF00078">
    <property type="entry name" value="RVT_1"/>
    <property type="match status" value="1"/>
</dbReference>
<dbReference type="SUPFAM" id="SSF56672">
    <property type="entry name" value="DNA/RNA polymerases"/>
    <property type="match status" value="1"/>
</dbReference>
<dbReference type="GO" id="GO:0046872">
    <property type="term" value="F:metal ion binding"/>
    <property type="evidence" value="ECO:0007669"/>
    <property type="project" value="UniProtKB-KW"/>
</dbReference>
<dbReference type="GO" id="GO:0003964">
    <property type="term" value="F:RNA-directed DNA polymerase activity"/>
    <property type="evidence" value="ECO:0007669"/>
    <property type="project" value="UniProtKB-KW"/>
</dbReference>
<reference evidence="11 14" key="3">
    <citation type="submission" date="2017-11" db="EMBL/GenBank/DDBJ databases">
        <title>Complete genome sequence of Serratia sp. ATCC 39006 LacA.</title>
        <authorList>
            <person name="Hampton H.G."/>
            <person name="Jackson S.A."/>
            <person name="Jauregui R."/>
            <person name="Poulter G.T.M."/>
            <person name="Salmond G.P.C."/>
            <person name="Fineran P.C."/>
        </authorList>
    </citation>
    <scope>NUCLEOTIDE SEQUENCE [LARGE SCALE GENOMIC DNA]</scope>
    <source>
        <strain evidence="11 14">ATCC 39006</strain>
    </source>
</reference>
<evidence type="ECO:0000256" key="5">
    <source>
        <dbReference type="ARBA" id="ARBA00022842"/>
    </source>
</evidence>
<keyword evidence="6 12" id="KW-0695">RNA-directed DNA polymerase</keyword>
<comment type="catalytic activity">
    <reaction evidence="9">
        <text>DNA(n) + a 2'-deoxyribonucleoside 5'-triphosphate = DNA(n+1) + diphosphate</text>
        <dbReference type="Rhea" id="RHEA:22508"/>
        <dbReference type="Rhea" id="RHEA-COMP:17339"/>
        <dbReference type="Rhea" id="RHEA-COMP:17340"/>
        <dbReference type="ChEBI" id="CHEBI:33019"/>
        <dbReference type="ChEBI" id="CHEBI:61560"/>
        <dbReference type="ChEBI" id="CHEBI:173112"/>
        <dbReference type="EC" id="2.7.7.49"/>
    </reaction>
</comment>
<dbReference type="EMBL" id="CP025084">
    <property type="protein sequence ID" value="AUH03694.1"/>
    <property type="molecule type" value="Genomic_DNA"/>
</dbReference>
<dbReference type="GO" id="GO:0003723">
    <property type="term" value="F:RNA binding"/>
    <property type="evidence" value="ECO:0007669"/>
    <property type="project" value="InterPro"/>
</dbReference>
<evidence type="ECO:0000313" key="12">
    <source>
        <dbReference type="EMBL" id="AUH03694.1"/>
    </source>
</evidence>
<keyword evidence="3" id="KW-0548">Nucleotidyltransferase</keyword>
<dbReference type="InterPro" id="IPR000123">
    <property type="entry name" value="Reverse_transcriptase_msDNA"/>
</dbReference>
<protein>
    <recommendedName>
        <fullName evidence="1">RNA-directed DNA polymerase</fullName>
        <ecNumber evidence="1">2.7.7.49</ecNumber>
    </recommendedName>
</protein>
<evidence type="ECO:0000256" key="3">
    <source>
        <dbReference type="ARBA" id="ARBA00022695"/>
    </source>
</evidence>
<evidence type="ECO:0000313" key="11">
    <source>
        <dbReference type="EMBL" id="AUG99376.1"/>
    </source>
</evidence>
<evidence type="ECO:0000256" key="1">
    <source>
        <dbReference type="ARBA" id="ARBA00012493"/>
    </source>
</evidence>
<dbReference type="InterPro" id="IPR013597">
    <property type="entry name" value="Mat_intron_G2"/>
</dbReference>
<dbReference type="Gene3D" id="3.30.70.270">
    <property type="match status" value="1"/>
</dbReference>
<evidence type="ECO:0000256" key="8">
    <source>
        <dbReference type="ARBA" id="ARBA00034120"/>
    </source>
</evidence>
<dbReference type="Proteomes" id="UP000017700">
    <property type="component" value="Chromosome"/>
</dbReference>
<evidence type="ECO:0000313" key="14">
    <source>
        <dbReference type="Proteomes" id="UP000233778"/>
    </source>
</evidence>
<dbReference type="InterPro" id="IPR030931">
    <property type="entry name" value="Group_II_RT_mat"/>
</dbReference>
<evidence type="ECO:0000256" key="9">
    <source>
        <dbReference type="ARBA" id="ARBA00048173"/>
    </source>
</evidence>
<dbReference type="EC" id="2.7.7.49" evidence="1"/>
<dbReference type="InterPro" id="IPR043128">
    <property type="entry name" value="Rev_trsase/Diguanyl_cyclase"/>
</dbReference>
<dbReference type="Pfam" id="PF08388">
    <property type="entry name" value="GIIM"/>
    <property type="match status" value="1"/>
</dbReference>
<name>A0A2I5TGJ5_SERS3</name>
<evidence type="ECO:0000313" key="13">
    <source>
        <dbReference type="Proteomes" id="UP000017700"/>
    </source>
</evidence>
<keyword evidence="13" id="KW-1185">Reference proteome</keyword>
<evidence type="ECO:0000256" key="4">
    <source>
        <dbReference type="ARBA" id="ARBA00022723"/>
    </source>
</evidence>
<accession>A0A2I5TGJ5</accession>
<gene>
    <name evidence="12" type="primary">ltrA</name>
    <name evidence="11" type="ORF">CWC46_05830</name>
    <name evidence="12" type="ORF">Ser39006_005835</name>
</gene>
<dbReference type="EMBL" id="CP025085">
    <property type="protein sequence ID" value="AUG99376.1"/>
    <property type="molecule type" value="Genomic_DNA"/>
</dbReference>
<dbReference type="KEGG" id="serq:CWC46_05830"/>
<evidence type="ECO:0000259" key="10">
    <source>
        <dbReference type="PROSITE" id="PS50878"/>
    </source>
</evidence>
<dbReference type="InterPro" id="IPR043502">
    <property type="entry name" value="DNA/RNA_pol_sf"/>
</dbReference>
<dbReference type="InterPro" id="IPR051083">
    <property type="entry name" value="GrpII_Intron_Splice-Mob/Def"/>
</dbReference>
<dbReference type="GO" id="GO:0051607">
    <property type="term" value="P:defense response to virus"/>
    <property type="evidence" value="ECO:0007669"/>
    <property type="project" value="UniProtKB-KW"/>
</dbReference>
<dbReference type="AlphaFoldDB" id="A0A2I5TGJ5"/>
<evidence type="ECO:0000256" key="6">
    <source>
        <dbReference type="ARBA" id="ARBA00022918"/>
    </source>
</evidence>
<dbReference type="STRING" id="104623.Ser39006_03936"/>
<keyword evidence="5" id="KW-0460">Magnesium</keyword>
<organism evidence="12 13">
    <name type="scientific">Serratia sp. (strain ATCC 39006)</name>
    <name type="common">Prodigiosinella confusarubida</name>
    <dbReference type="NCBI Taxonomy" id="104623"/>
    <lineage>
        <taxon>Bacteria</taxon>
        <taxon>Pseudomonadati</taxon>
        <taxon>Pseudomonadota</taxon>
        <taxon>Gammaproteobacteria</taxon>
        <taxon>Enterobacterales</taxon>
        <taxon>Pectobacteriaceae</taxon>
        <taxon>Prodigiosinella</taxon>
    </lineage>
</organism>
<dbReference type="PANTHER" id="PTHR34047">
    <property type="entry name" value="NUCLEAR INTRON MATURASE 1, MITOCHONDRIAL-RELATED"/>
    <property type="match status" value="1"/>
</dbReference>